<proteinExistence type="predicted"/>
<dbReference type="EMBL" id="CP134844">
    <property type="protein sequence ID" value="WNL11799.1"/>
    <property type="molecule type" value="Genomic_DNA"/>
</dbReference>
<dbReference type="EMBL" id="CP134852">
    <property type="protein sequence ID" value="WNL26283.1"/>
    <property type="molecule type" value="Genomic_DNA"/>
</dbReference>
<evidence type="ECO:0000313" key="6">
    <source>
        <dbReference type="EMBL" id="WNL26283.1"/>
    </source>
</evidence>
<evidence type="ECO:0000313" key="5">
    <source>
        <dbReference type="EMBL" id="WNL22824.1"/>
    </source>
</evidence>
<dbReference type="EMBL" id="CP134851">
    <property type="protein sequence ID" value="WNL22824.1"/>
    <property type="molecule type" value="Genomic_DNA"/>
</dbReference>
<protein>
    <submittedName>
        <fullName evidence="1">Uncharacterized protein</fullName>
    </submittedName>
</protein>
<dbReference type="EMBL" id="CP134849">
    <property type="protein sequence ID" value="WNL18874.1"/>
    <property type="molecule type" value="Genomic_DNA"/>
</dbReference>
<evidence type="ECO:0000313" key="1">
    <source>
        <dbReference type="EMBL" id="WNL11799.1"/>
    </source>
</evidence>
<dbReference type="AlphaFoldDB" id="A0AA96CMK9"/>
<evidence type="ECO:0000313" key="2">
    <source>
        <dbReference type="EMBL" id="WNL15244.1"/>
    </source>
</evidence>
<dbReference type="EMBL" id="CP134845">
    <property type="protein sequence ID" value="WNL15244.1"/>
    <property type="molecule type" value="Genomic_DNA"/>
</dbReference>
<dbReference type="EMBL" id="CP134850">
    <property type="protein sequence ID" value="WNL21013.1"/>
    <property type="molecule type" value="Genomic_DNA"/>
</dbReference>
<sequence length="180" mass="21627">MTKEQIMLELFEFSAPTYYKWTKHEKRKIFDLINYAFTLAELEEFITSGKIQKIEIINNNQALINKIKAFKENLIEKSNEFIANNVLDKIKEHYINNDYKIDIEELKFELFNLNNYYFIECANEEFMLKLNDFDTRYNSLTNSLDSEERTLDTISSITRYKIISYIENTPKEILEFALNY</sequence>
<accession>A0AA96CMK9</accession>
<gene>
    <name evidence="2" type="ORF">RJG51_03385</name>
    <name evidence="1" type="ORF">RJG52_07635</name>
    <name evidence="3" type="ORF">RJG53_09855</name>
    <name evidence="5" type="ORF">RJG55_07640</name>
    <name evidence="4" type="ORF">RJG56_09735</name>
    <name evidence="6" type="ORF">RJG57_03730</name>
</gene>
<organism evidence="1">
    <name type="scientific">Arcobacter sp. AZ-2023</name>
    <dbReference type="NCBI Taxonomy" id="3074453"/>
    <lineage>
        <taxon>Bacteria</taxon>
        <taxon>Pseudomonadati</taxon>
        <taxon>Campylobacterota</taxon>
        <taxon>Epsilonproteobacteria</taxon>
        <taxon>Campylobacterales</taxon>
        <taxon>Arcobacteraceae</taxon>
        <taxon>Arcobacter</taxon>
    </lineage>
</organism>
<reference evidence="3" key="1">
    <citation type="submission" date="2023-09" db="EMBL/GenBank/DDBJ databases">
        <title>Arcobacter tbilisiensis sp. nov. isolated from chicken meat in Tbilisi, Georgia.</title>
        <authorList>
            <person name="Matthias R."/>
            <person name="Zautner A.E."/>
        </authorList>
    </citation>
    <scope>NUCLEOTIDE SEQUENCE</scope>
    <source>
        <strain evidence="6">LEO 70</strain>
        <strain evidence="5">LEO 74</strain>
        <strain evidence="4">LEO 79</strain>
        <strain evidence="3">LEO 99</strain>
    </source>
</reference>
<reference evidence="1" key="2">
    <citation type="submission" date="2023-09" db="EMBL/GenBank/DDBJ databases">
        <title>Characterization of Arcobacter Isolates from Retail Chicken Sold in Supermarkets in Tbilisi, Georgia.</title>
        <authorList>
            <person name="Matthias R."/>
            <person name="Zautner A.E."/>
        </authorList>
    </citation>
    <scope>NUCLEOTIDE SEQUENCE</scope>
    <source>
        <strain evidence="2">LEO 108</strain>
        <strain evidence="1">LEO 109</strain>
    </source>
</reference>
<name>A0AA96CMK9_9BACT</name>
<evidence type="ECO:0000313" key="4">
    <source>
        <dbReference type="EMBL" id="WNL21013.1"/>
    </source>
</evidence>
<evidence type="ECO:0000313" key="3">
    <source>
        <dbReference type="EMBL" id="WNL18874.1"/>
    </source>
</evidence>